<sequence length="62" mass="7039">MACLQKNRTLISERPFMGEEKPDEELMGKRKSSPRLSTASSDADDFILSGLWAIIHITPKKY</sequence>
<proteinExistence type="predicted"/>
<dbReference type="EMBL" id="BTCL01000001">
    <property type="protein sequence ID" value="GMK43331.1"/>
    <property type="molecule type" value="Genomic_DNA"/>
</dbReference>
<feature type="compositionally biased region" description="Basic and acidic residues" evidence="1">
    <location>
        <begin position="16"/>
        <end position="28"/>
    </location>
</feature>
<evidence type="ECO:0000313" key="3">
    <source>
        <dbReference type="Proteomes" id="UP001285921"/>
    </source>
</evidence>
<gene>
    <name evidence="2" type="ORF">PghCCS26_04580</name>
</gene>
<keyword evidence="3" id="KW-1185">Reference proteome</keyword>
<feature type="region of interest" description="Disordered" evidence="1">
    <location>
        <begin position="1"/>
        <end position="40"/>
    </location>
</feature>
<dbReference type="Proteomes" id="UP001285921">
    <property type="component" value="Unassembled WGS sequence"/>
</dbReference>
<organism evidence="2 3">
    <name type="scientific">Paenibacillus glycanilyticus</name>
    <dbReference type="NCBI Taxonomy" id="126569"/>
    <lineage>
        <taxon>Bacteria</taxon>
        <taxon>Bacillati</taxon>
        <taxon>Bacillota</taxon>
        <taxon>Bacilli</taxon>
        <taxon>Bacillales</taxon>
        <taxon>Paenibacillaceae</taxon>
        <taxon>Paenibacillus</taxon>
    </lineage>
</organism>
<reference evidence="2 3" key="1">
    <citation type="submission" date="2023-05" db="EMBL/GenBank/DDBJ databases">
        <title>Draft genome of Paenibacillus sp. CCS26.</title>
        <authorList>
            <person name="Akita H."/>
            <person name="Shinto Y."/>
            <person name="Kimura Z."/>
        </authorList>
    </citation>
    <scope>NUCLEOTIDE SEQUENCE [LARGE SCALE GENOMIC DNA]</scope>
    <source>
        <strain evidence="2 3">CCS26</strain>
    </source>
</reference>
<evidence type="ECO:0000256" key="1">
    <source>
        <dbReference type="SAM" id="MobiDB-lite"/>
    </source>
</evidence>
<evidence type="ECO:0000313" key="2">
    <source>
        <dbReference type="EMBL" id="GMK43331.1"/>
    </source>
</evidence>
<feature type="compositionally biased region" description="Polar residues" evidence="1">
    <location>
        <begin position="1"/>
        <end position="10"/>
    </location>
</feature>
<comment type="caution">
    <text evidence="2">The sequence shown here is derived from an EMBL/GenBank/DDBJ whole genome shotgun (WGS) entry which is preliminary data.</text>
</comment>
<protein>
    <submittedName>
        <fullName evidence="2">Uncharacterized protein</fullName>
    </submittedName>
</protein>
<accession>A0ABQ6NE38</accession>
<name>A0ABQ6NE38_9BACL</name>